<reference evidence="1 2" key="1">
    <citation type="submission" date="2007-08" db="EMBL/GenBank/DDBJ databases">
        <title>Draft genome sequence of Clostridium leptum (DSM 753).</title>
        <authorList>
            <person name="Sudarsanam P."/>
            <person name="Ley R."/>
            <person name="Guruge J."/>
            <person name="Turnbaugh P.J."/>
            <person name="Mahowald M."/>
            <person name="Liep D."/>
            <person name="Gordon J."/>
        </authorList>
    </citation>
    <scope>NUCLEOTIDE SEQUENCE [LARGE SCALE GENOMIC DNA]</scope>
    <source>
        <strain evidence="1 2">DSM 753</strain>
    </source>
</reference>
<dbReference type="EMBL" id="ABCB02000018">
    <property type="protein sequence ID" value="EDO61229.1"/>
    <property type="molecule type" value="Genomic_DNA"/>
</dbReference>
<proteinExistence type="predicted"/>
<name>A7VST3_9FIRM</name>
<comment type="caution">
    <text evidence="1">The sequence shown here is derived from an EMBL/GenBank/DDBJ whole genome shotgun (WGS) entry which is preliminary data.</text>
</comment>
<sequence>MFPCIIKEILCDFPAGLVAARPAFYVEMERHGLWEL</sequence>
<reference evidence="1 2" key="2">
    <citation type="submission" date="2007-08" db="EMBL/GenBank/DDBJ databases">
        <authorList>
            <person name="Fulton L."/>
            <person name="Clifton S."/>
            <person name="Fulton B."/>
            <person name="Xu J."/>
            <person name="Minx P."/>
            <person name="Pepin K.H."/>
            <person name="Johnson M."/>
            <person name="Thiruvilangam P."/>
            <person name="Bhonagiri V."/>
            <person name="Nash W.E."/>
            <person name="Wang C."/>
            <person name="Mardis E.R."/>
            <person name="Wilson R.K."/>
        </authorList>
    </citation>
    <scope>NUCLEOTIDE SEQUENCE [LARGE SCALE GENOMIC DNA]</scope>
    <source>
        <strain evidence="1 2">DSM 753</strain>
    </source>
</reference>
<dbReference type="Proteomes" id="UP000003490">
    <property type="component" value="Unassembled WGS sequence"/>
</dbReference>
<evidence type="ECO:0000313" key="1">
    <source>
        <dbReference type="EMBL" id="EDO61229.1"/>
    </source>
</evidence>
<gene>
    <name evidence="1" type="ORF">CLOLEP_01624</name>
</gene>
<protein>
    <submittedName>
        <fullName evidence="1">Uncharacterized protein</fullName>
    </submittedName>
</protein>
<evidence type="ECO:0000313" key="2">
    <source>
        <dbReference type="Proteomes" id="UP000003490"/>
    </source>
</evidence>
<accession>A7VST3</accession>
<dbReference type="AlphaFoldDB" id="A7VST3"/>
<organism evidence="1 2">
    <name type="scientific">[Clostridium] leptum DSM 753</name>
    <dbReference type="NCBI Taxonomy" id="428125"/>
    <lineage>
        <taxon>Bacteria</taxon>
        <taxon>Bacillati</taxon>
        <taxon>Bacillota</taxon>
        <taxon>Clostridia</taxon>
        <taxon>Eubacteriales</taxon>
        <taxon>Oscillospiraceae</taxon>
        <taxon>Oscillospiraceae incertae sedis</taxon>
    </lineage>
</organism>
<dbReference type="HOGENOM" id="CLU_3355454_0_0_9"/>